<dbReference type="Proteomes" id="UP000609802">
    <property type="component" value="Unassembled WGS sequence"/>
</dbReference>
<keyword evidence="4" id="KW-1003">Cell membrane</keyword>
<protein>
    <recommendedName>
        <fullName evidence="3">histidine kinase</fullName>
        <ecNumber evidence="3">2.7.13.3</ecNumber>
    </recommendedName>
</protein>
<dbReference type="SMART" id="SM00388">
    <property type="entry name" value="HisKA"/>
    <property type="match status" value="1"/>
</dbReference>
<evidence type="ECO:0000313" key="12">
    <source>
        <dbReference type="Proteomes" id="UP000609802"/>
    </source>
</evidence>
<dbReference type="CDD" id="cd00082">
    <property type="entry name" value="HisKA"/>
    <property type="match status" value="1"/>
</dbReference>
<sequence>MDHMSENSTGPLTHRMFQGDGEILPGRWVRLRTLVVLRWAAIFGQIAAIIVSIYVFSLQIPLGLAAVAIGLAVIANLVSLTVFPKNARLNERDATGMLLFDTLQLAFMVYLAGGLHNPFMVLIVAPVTVAATALSTRATVIVGSVAIAATTAVADFNIPLHTRGGTVVLMPDLFVFGIWVAVVTSIGFVGLYTRRISSEMRSMSEALLATQMALSREQKLTDLGGVVAAAAHELGTPLATIKLVASEMVDELGDQTELREDAALIGQQADRCRDILQSMGRAGKDDMLMKSVPLVTLVEEAAEPHVNRGKTLEVAVMSQLNDPADEPVVARRPEIIHGLRNLIQNAVDFATTTVWIEIDWTHDEIKLRIIDDGRGYSPQVIGWIGDPFIRGKKPAQDKGQRREYKGMGLGLFIAKTLLERTGAKLSFANGTEPYTGRPHPREKSGAIAQVVWPRDTDGIEYRPTQGGLGENIPFG</sequence>
<gene>
    <name evidence="11" type="primary">regB</name>
    <name evidence="11" type="ORF">GCM10016455_24190</name>
</gene>
<dbReference type="Gene3D" id="1.10.287.130">
    <property type="match status" value="1"/>
</dbReference>
<accession>A0ABQ3J5U8</accession>
<evidence type="ECO:0000256" key="3">
    <source>
        <dbReference type="ARBA" id="ARBA00012438"/>
    </source>
</evidence>
<feature type="transmembrane region" description="Helical" evidence="9">
    <location>
        <begin position="141"/>
        <end position="161"/>
    </location>
</feature>
<dbReference type="SUPFAM" id="SSF55874">
    <property type="entry name" value="ATPase domain of HSP90 chaperone/DNA topoisomerase II/histidine kinase"/>
    <property type="match status" value="1"/>
</dbReference>
<comment type="catalytic activity">
    <reaction evidence="1">
        <text>ATP + protein L-histidine = ADP + protein N-phospho-L-histidine.</text>
        <dbReference type="EC" id="2.7.13.3"/>
    </reaction>
</comment>
<dbReference type="InterPro" id="IPR003661">
    <property type="entry name" value="HisK_dim/P_dom"/>
</dbReference>
<dbReference type="SMART" id="SM00387">
    <property type="entry name" value="HATPase_c"/>
    <property type="match status" value="1"/>
</dbReference>
<proteinExistence type="predicted"/>
<evidence type="ECO:0000256" key="1">
    <source>
        <dbReference type="ARBA" id="ARBA00000085"/>
    </source>
</evidence>
<evidence type="ECO:0000313" key="11">
    <source>
        <dbReference type="EMBL" id="GHF02246.1"/>
    </source>
</evidence>
<feature type="transmembrane region" description="Helical" evidence="9">
    <location>
        <begin position="173"/>
        <end position="193"/>
    </location>
</feature>
<evidence type="ECO:0000256" key="7">
    <source>
        <dbReference type="ARBA" id="ARBA00022777"/>
    </source>
</evidence>
<keyword evidence="7 11" id="KW-0418">Kinase</keyword>
<organism evidence="11 12">
    <name type="scientific">Aliiroseovarius zhejiangensis</name>
    <dbReference type="NCBI Taxonomy" id="1632025"/>
    <lineage>
        <taxon>Bacteria</taxon>
        <taxon>Pseudomonadati</taxon>
        <taxon>Pseudomonadota</taxon>
        <taxon>Alphaproteobacteria</taxon>
        <taxon>Rhodobacterales</taxon>
        <taxon>Paracoccaceae</taxon>
        <taxon>Aliiroseovarius</taxon>
    </lineage>
</organism>
<evidence type="ECO:0000259" key="10">
    <source>
        <dbReference type="PROSITE" id="PS50109"/>
    </source>
</evidence>
<comment type="caution">
    <text evidence="11">The sequence shown here is derived from an EMBL/GenBank/DDBJ whole genome shotgun (WGS) entry which is preliminary data.</text>
</comment>
<dbReference type="GO" id="GO:0016301">
    <property type="term" value="F:kinase activity"/>
    <property type="evidence" value="ECO:0007669"/>
    <property type="project" value="UniProtKB-KW"/>
</dbReference>
<keyword evidence="9" id="KW-1133">Transmembrane helix</keyword>
<dbReference type="PANTHER" id="PTHR44936">
    <property type="entry name" value="SENSOR PROTEIN CREC"/>
    <property type="match status" value="1"/>
</dbReference>
<dbReference type="EMBL" id="BNCH01000005">
    <property type="protein sequence ID" value="GHF02246.1"/>
    <property type="molecule type" value="Genomic_DNA"/>
</dbReference>
<dbReference type="PROSITE" id="PS50109">
    <property type="entry name" value="HIS_KIN"/>
    <property type="match status" value="1"/>
</dbReference>
<feature type="transmembrane region" description="Helical" evidence="9">
    <location>
        <begin position="36"/>
        <end position="56"/>
    </location>
</feature>
<evidence type="ECO:0000256" key="6">
    <source>
        <dbReference type="ARBA" id="ARBA00022741"/>
    </source>
</evidence>
<dbReference type="InterPro" id="IPR003594">
    <property type="entry name" value="HATPase_dom"/>
</dbReference>
<dbReference type="SUPFAM" id="SSF47384">
    <property type="entry name" value="Homodimeric domain of signal transducing histidine kinase"/>
    <property type="match status" value="1"/>
</dbReference>
<evidence type="ECO:0000256" key="9">
    <source>
        <dbReference type="SAM" id="Phobius"/>
    </source>
</evidence>
<dbReference type="NCBIfam" id="NF033792">
    <property type="entry name" value="ActS_PrrB_HisK"/>
    <property type="match status" value="1"/>
</dbReference>
<keyword evidence="9" id="KW-0812">Transmembrane</keyword>
<feature type="transmembrane region" description="Helical" evidence="9">
    <location>
        <begin position="62"/>
        <end position="83"/>
    </location>
</feature>
<feature type="domain" description="Histidine kinase" evidence="10">
    <location>
        <begin position="229"/>
        <end position="456"/>
    </location>
</feature>
<dbReference type="Pfam" id="PF02518">
    <property type="entry name" value="HATPase_c"/>
    <property type="match status" value="1"/>
</dbReference>
<dbReference type="InterPro" id="IPR050980">
    <property type="entry name" value="2C_sensor_his_kinase"/>
</dbReference>
<dbReference type="InterPro" id="IPR005467">
    <property type="entry name" value="His_kinase_dom"/>
</dbReference>
<keyword evidence="8" id="KW-0067">ATP-binding</keyword>
<dbReference type="InterPro" id="IPR047770">
    <property type="entry name" value="RegB"/>
</dbReference>
<dbReference type="InterPro" id="IPR036890">
    <property type="entry name" value="HATPase_C_sf"/>
</dbReference>
<dbReference type="EC" id="2.7.13.3" evidence="3"/>
<comment type="subcellular location">
    <subcellularLocation>
        <location evidence="2">Cell membrane</location>
        <topology evidence="2">Multi-pass membrane protein</topology>
    </subcellularLocation>
</comment>
<evidence type="ECO:0000256" key="2">
    <source>
        <dbReference type="ARBA" id="ARBA00004651"/>
    </source>
</evidence>
<dbReference type="PANTHER" id="PTHR44936:SF10">
    <property type="entry name" value="SENSOR PROTEIN RSTB"/>
    <property type="match status" value="1"/>
</dbReference>
<keyword evidence="6" id="KW-0547">Nucleotide-binding</keyword>
<evidence type="ECO:0000256" key="8">
    <source>
        <dbReference type="ARBA" id="ARBA00022840"/>
    </source>
</evidence>
<name>A0ABQ3J5U8_9RHOB</name>
<keyword evidence="12" id="KW-1185">Reference proteome</keyword>
<dbReference type="Gene3D" id="3.30.565.10">
    <property type="entry name" value="Histidine kinase-like ATPase, C-terminal domain"/>
    <property type="match status" value="1"/>
</dbReference>
<dbReference type="NCBIfam" id="NF045988">
    <property type="entry name" value="HisKinRegBRhodob"/>
    <property type="match status" value="1"/>
</dbReference>
<reference evidence="12" key="1">
    <citation type="journal article" date="2019" name="Int. J. Syst. Evol. Microbiol.">
        <title>The Global Catalogue of Microorganisms (GCM) 10K type strain sequencing project: providing services to taxonomists for standard genome sequencing and annotation.</title>
        <authorList>
            <consortium name="The Broad Institute Genomics Platform"/>
            <consortium name="The Broad Institute Genome Sequencing Center for Infectious Disease"/>
            <person name="Wu L."/>
            <person name="Ma J."/>
        </authorList>
    </citation>
    <scope>NUCLEOTIDE SEQUENCE [LARGE SCALE GENOMIC DNA]</scope>
    <source>
        <strain evidence="12">KCTC 42443</strain>
    </source>
</reference>
<keyword evidence="9" id="KW-0472">Membrane</keyword>
<evidence type="ECO:0000256" key="4">
    <source>
        <dbReference type="ARBA" id="ARBA00022475"/>
    </source>
</evidence>
<keyword evidence="5" id="KW-0808">Transferase</keyword>
<evidence type="ECO:0000256" key="5">
    <source>
        <dbReference type="ARBA" id="ARBA00022679"/>
    </source>
</evidence>
<dbReference type="InterPro" id="IPR036097">
    <property type="entry name" value="HisK_dim/P_sf"/>
</dbReference>
<dbReference type="Pfam" id="PF00512">
    <property type="entry name" value="HisKA"/>
    <property type="match status" value="1"/>
</dbReference>